<comment type="caution">
    <text evidence="3">The sequence shown here is derived from an EMBL/GenBank/DDBJ whole genome shotgun (WGS) entry which is preliminary data.</text>
</comment>
<dbReference type="PANTHER" id="PTHR39176:SF1">
    <property type="entry name" value="PERIPLASMIC PROTEIN"/>
    <property type="match status" value="1"/>
</dbReference>
<reference evidence="3 4" key="1">
    <citation type="submission" date="2019-10" db="EMBL/GenBank/DDBJ databases">
        <title>Taxonomy of Antarctic Massilia spp.: description of Massilia rubra sp. nov., Massilia aquatica sp. nov., Massilia mucilaginosa sp. nov., Massilia frigida sp. nov. isolated from streams, lakes and regoliths.</title>
        <authorList>
            <person name="Holochova P."/>
            <person name="Sedlacek I."/>
            <person name="Kralova S."/>
            <person name="Maslanova I."/>
            <person name="Busse H.-J."/>
            <person name="Stankova E."/>
            <person name="Vrbovska V."/>
            <person name="Kovarovic V."/>
            <person name="Bartak M."/>
            <person name="Svec P."/>
            <person name="Pantucek R."/>
        </authorList>
    </citation>
    <scope>NUCLEOTIDE SEQUENCE [LARGE SCALE GENOMIC DNA]</scope>
    <source>
        <strain evidence="3 4">CCM 8695</strain>
    </source>
</reference>
<evidence type="ECO:0000256" key="1">
    <source>
        <dbReference type="SAM" id="SignalP"/>
    </source>
</evidence>
<sequence length="153" mass="16263">MTVFRTMLLLALAGGAVTTASAAAPDVASATASATAPATASATAPATARGKQYQRCMDRAVSNVDMQECMSAQYVLEDKRLNIAYRALLARQQGARKNQLQEAQRLWLKYTEANCGFYDDPDGGTSARLAASECAVSARAARAAELEELARVR</sequence>
<evidence type="ECO:0000313" key="4">
    <source>
        <dbReference type="Proteomes" id="UP000621455"/>
    </source>
</evidence>
<feature type="domain" description="Lysozyme inhibitor LprI-like N-terminal" evidence="2">
    <location>
        <begin position="56"/>
        <end position="146"/>
    </location>
</feature>
<dbReference type="RefSeq" id="WP_167084097.1">
    <property type="nucleotide sequence ID" value="NZ_WHJG01000001.1"/>
</dbReference>
<dbReference type="EMBL" id="WHJG01000001">
    <property type="protein sequence ID" value="NHZ77830.1"/>
    <property type="molecule type" value="Genomic_DNA"/>
</dbReference>
<protein>
    <submittedName>
        <fullName evidence="3">DUF1311 domain-containing protein</fullName>
    </submittedName>
</protein>
<evidence type="ECO:0000313" key="3">
    <source>
        <dbReference type="EMBL" id="NHZ77830.1"/>
    </source>
</evidence>
<keyword evidence="4" id="KW-1185">Reference proteome</keyword>
<feature type="signal peptide" evidence="1">
    <location>
        <begin position="1"/>
        <end position="22"/>
    </location>
</feature>
<dbReference type="PANTHER" id="PTHR39176">
    <property type="entry name" value="PERIPLASMIC PROTEIN-RELATED"/>
    <property type="match status" value="1"/>
</dbReference>
<dbReference type="Gene3D" id="1.20.1270.180">
    <property type="match status" value="1"/>
</dbReference>
<gene>
    <name evidence="3" type="ORF">F2P44_00740</name>
</gene>
<accession>A0ABX0NBJ5</accession>
<feature type="chain" id="PRO_5046010621" evidence="1">
    <location>
        <begin position="23"/>
        <end position="153"/>
    </location>
</feature>
<proteinExistence type="predicted"/>
<name>A0ABX0NBJ5_9BURK</name>
<dbReference type="Proteomes" id="UP000621455">
    <property type="component" value="Unassembled WGS sequence"/>
</dbReference>
<dbReference type="InterPro" id="IPR009739">
    <property type="entry name" value="LprI-like_N"/>
</dbReference>
<evidence type="ECO:0000259" key="2">
    <source>
        <dbReference type="Pfam" id="PF07007"/>
    </source>
</evidence>
<keyword evidence="1" id="KW-0732">Signal</keyword>
<dbReference type="Pfam" id="PF07007">
    <property type="entry name" value="LprI"/>
    <property type="match status" value="1"/>
</dbReference>
<organism evidence="3 4">
    <name type="scientific">Massilia frigida</name>
    <dbReference type="NCBI Taxonomy" id="2609281"/>
    <lineage>
        <taxon>Bacteria</taxon>
        <taxon>Pseudomonadati</taxon>
        <taxon>Pseudomonadota</taxon>
        <taxon>Betaproteobacteria</taxon>
        <taxon>Burkholderiales</taxon>
        <taxon>Oxalobacteraceae</taxon>
        <taxon>Telluria group</taxon>
        <taxon>Massilia</taxon>
    </lineage>
</organism>